<dbReference type="Pfam" id="PF04069">
    <property type="entry name" value="OpuAC"/>
    <property type="match status" value="1"/>
</dbReference>
<comment type="caution">
    <text evidence="3">The sequence shown here is derived from an EMBL/GenBank/DDBJ whole genome shotgun (WGS) entry which is preliminary data.</text>
</comment>
<gene>
    <name evidence="3" type="ORF">VW23_012140</name>
</gene>
<dbReference type="EMBL" id="LAJE02000075">
    <property type="protein sequence ID" value="OEO32320.1"/>
    <property type="molecule type" value="Genomic_DNA"/>
</dbReference>
<feature type="domain" description="ABC-type glycine betaine transport system substrate-binding" evidence="2">
    <location>
        <begin position="56"/>
        <end position="333"/>
    </location>
</feature>
<evidence type="ECO:0000259" key="2">
    <source>
        <dbReference type="Pfam" id="PF04069"/>
    </source>
</evidence>
<keyword evidence="4" id="KW-1185">Reference proteome</keyword>
<accession>A0A1E5XUQ1</accession>
<organism evidence="3 4">
    <name type="scientific">Devosia insulae DS-56</name>
    <dbReference type="NCBI Taxonomy" id="1116389"/>
    <lineage>
        <taxon>Bacteria</taxon>
        <taxon>Pseudomonadati</taxon>
        <taxon>Pseudomonadota</taxon>
        <taxon>Alphaproteobacteria</taxon>
        <taxon>Hyphomicrobiales</taxon>
        <taxon>Devosiaceae</taxon>
        <taxon>Devosia</taxon>
    </lineage>
</organism>
<dbReference type="Proteomes" id="UP000095463">
    <property type="component" value="Unassembled WGS sequence"/>
</dbReference>
<name>A0A1E5XUQ1_9HYPH</name>
<dbReference type="AlphaFoldDB" id="A0A1E5XUQ1"/>
<dbReference type="Gene3D" id="3.40.190.100">
    <property type="entry name" value="Glycine betaine-binding periplasmic protein, domain 2"/>
    <property type="match status" value="1"/>
</dbReference>
<dbReference type="GO" id="GO:0022857">
    <property type="term" value="F:transmembrane transporter activity"/>
    <property type="evidence" value="ECO:0007669"/>
    <property type="project" value="InterPro"/>
</dbReference>
<evidence type="ECO:0000313" key="4">
    <source>
        <dbReference type="Proteomes" id="UP000095463"/>
    </source>
</evidence>
<dbReference type="InterPro" id="IPR007210">
    <property type="entry name" value="ABC_Gly_betaine_transp_sub-bd"/>
</dbReference>
<protein>
    <recommendedName>
        <fullName evidence="2">ABC-type glycine betaine transport system substrate-binding domain-containing protein</fullName>
    </recommendedName>
</protein>
<dbReference type="OrthoDB" id="9786266at2"/>
<keyword evidence="1" id="KW-0732">Signal</keyword>
<sequence>MIKLFRCLSILALALSLESAVAQDSVQTLDPPAAGAAADPAIGAAPPPPPCGTQQLAIARMAWPSSALLAEVHSRLLTANYLCNVAVQEGDLAATGSSMGATGQPAVAPELWIGRIADIWNAAMKGQKVRQAGAPYADITFEGWFVPEYAAAQWREVTTIDGLKAHAADFGDGNGRGKFISCPVDWGCAVVNRNMLRAYGLDQLFDIVEPANRFELDTLIAEAVGRNEPILFYYWQPNAVLAQFAFKPVTLAAYDRDAFLCMGRTTCAAPVPTGFAPDPVVVALAEWVYLDAPQVAAYFGRARMPFAEMNLMLQQLGEAGATVETVADRFIAERGEIWRPWVGLPPLEAPAEPAPQ</sequence>
<feature type="chain" id="PRO_5009190557" description="ABC-type glycine betaine transport system substrate-binding domain-containing protein" evidence="1">
    <location>
        <begin position="23"/>
        <end position="356"/>
    </location>
</feature>
<evidence type="ECO:0000313" key="3">
    <source>
        <dbReference type="EMBL" id="OEO32320.1"/>
    </source>
</evidence>
<feature type="signal peptide" evidence="1">
    <location>
        <begin position="1"/>
        <end position="22"/>
    </location>
</feature>
<evidence type="ECO:0000256" key="1">
    <source>
        <dbReference type="SAM" id="SignalP"/>
    </source>
</evidence>
<reference evidence="3 4" key="1">
    <citation type="journal article" date="2015" name="Genome Announc.">
        <title>Genome Assemblies of Three Soil-Associated Devosia species: D. insulae, D. limi, and D. soli.</title>
        <authorList>
            <person name="Hassan Y.I."/>
            <person name="Lepp D."/>
            <person name="Zhou T."/>
        </authorList>
    </citation>
    <scope>NUCLEOTIDE SEQUENCE [LARGE SCALE GENOMIC DNA]</scope>
    <source>
        <strain evidence="3 4">DS-56</strain>
    </source>
</reference>
<proteinExistence type="predicted"/>
<dbReference type="SUPFAM" id="SSF53850">
    <property type="entry name" value="Periplasmic binding protein-like II"/>
    <property type="match status" value="1"/>
</dbReference>
<dbReference type="RefSeq" id="WP_069908520.1">
    <property type="nucleotide sequence ID" value="NZ_LAJE02000075.1"/>
</dbReference>
<dbReference type="GO" id="GO:0043190">
    <property type="term" value="C:ATP-binding cassette (ABC) transporter complex"/>
    <property type="evidence" value="ECO:0007669"/>
    <property type="project" value="InterPro"/>
</dbReference>